<evidence type="ECO:0000313" key="4">
    <source>
        <dbReference type="Proteomes" id="UP001501803"/>
    </source>
</evidence>
<dbReference type="EMBL" id="BAABCN010000003">
    <property type="protein sequence ID" value="GAA3875115.1"/>
    <property type="molecule type" value="Genomic_DNA"/>
</dbReference>
<dbReference type="RefSeq" id="WP_345064922.1">
    <property type="nucleotide sequence ID" value="NZ_BAABCN010000003.1"/>
</dbReference>
<dbReference type="SUPFAM" id="SSF53720">
    <property type="entry name" value="ALDH-like"/>
    <property type="match status" value="1"/>
</dbReference>
<dbReference type="PROSITE" id="PS00070">
    <property type="entry name" value="ALDEHYDE_DEHYDR_CYS"/>
    <property type="match status" value="1"/>
</dbReference>
<gene>
    <name evidence="3" type="ORF">GCM10022381_17260</name>
</gene>
<dbReference type="InterPro" id="IPR015590">
    <property type="entry name" value="Aldehyde_DH_dom"/>
</dbReference>
<dbReference type="PANTHER" id="PTHR43353">
    <property type="entry name" value="SUCCINATE-SEMIALDEHYDE DEHYDROGENASE, MITOCHONDRIAL"/>
    <property type="match status" value="1"/>
</dbReference>
<dbReference type="Gene3D" id="3.40.605.10">
    <property type="entry name" value="Aldehyde Dehydrogenase, Chain A, domain 1"/>
    <property type="match status" value="1"/>
</dbReference>
<dbReference type="Pfam" id="PF00171">
    <property type="entry name" value="Aldedh"/>
    <property type="match status" value="1"/>
</dbReference>
<dbReference type="Proteomes" id="UP001501803">
    <property type="component" value="Unassembled WGS sequence"/>
</dbReference>
<accession>A0ABP7KGC5</accession>
<dbReference type="InterPro" id="IPR016162">
    <property type="entry name" value="Ald_DH_N"/>
</dbReference>
<comment type="caution">
    <text evidence="3">The sequence shown here is derived from an EMBL/GenBank/DDBJ whole genome shotgun (WGS) entry which is preliminary data.</text>
</comment>
<keyword evidence="4" id="KW-1185">Reference proteome</keyword>
<dbReference type="InterPro" id="IPR016161">
    <property type="entry name" value="Ald_DH/histidinol_DH"/>
</dbReference>
<evidence type="ECO:0000256" key="1">
    <source>
        <dbReference type="ARBA" id="ARBA00023002"/>
    </source>
</evidence>
<dbReference type="PANTHER" id="PTHR43353:SF5">
    <property type="entry name" value="SUCCINATE-SEMIALDEHYDE DEHYDROGENASE, MITOCHONDRIAL"/>
    <property type="match status" value="1"/>
</dbReference>
<dbReference type="CDD" id="cd07103">
    <property type="entry name" value="ALDH_F5_SSADH_GabD"/>
    <property type="match status" value="1"/>
</dbReference>
<keyword evidence="1" id="KW-0560">Oxidoreductase</keyword>
<dbReference type="InterPro" id="IPR050740">
    <property type="entry name" value="Aldehyde_DH_Superfamily"/>
</dbReference>
<feature type="domain" description="Aldehyde dehydrogenase" evidence="2">
    <location>
        <begin position="7"/>
        <end position="467"/>
    </location>
</feature>
<sequence>MLIDGTWTASSTLRTQDVINPADGAVVSTIPVASVEDLDRALAAASRGAAVWKATTPWERSAVLRRTARILAERHEDIARVLTTEQGKTLAEARLEVGAAIDQFDWYADEAKRIYGRSVGSAQADLRLLVVREPVGAVAAFTPWNFPALLPARKLAPALAAGCSIILKPAEEAPSAALELARALTDAGLPDGVLGVVLGDPAQISAHLLSSPVIKKLSLTGSVQVGRHLMKAAADNITNVSMELGGHAPVLVFADADPIAAARMCAIGKFRNAGQVCVAPTRFYVHDSIAEAFIAEFIAVAAALRVGPGLDEGSQVGPLTSERRLVAVEELVADAVAHGATVAVGGARIPELPGSFYSPTVLLDVPDDAAIMQTEPFGPVAPISTFSSFGEAIERANSTPYGLAGYLFTNDLTTATRASEELEVGMVGVNSFSVSLAQVPFSGVNLSGIGAENGTEALDSYLHSKTIALGIGPRA</sequence>
<proteinExistence type="predicted"/>
<evidence type="ECO:0000313" key="3">
    <source>
        <dbReference type="EMBL" id="GAA3875115.1"/>
    </source>
</evidence>
<evidence type="ECO:0000259" key="2">
    <source>
        <dbReference type="Pfam" id="PF00171"/>
    </source>
</evidence>
<organism evidence="3 4">
    <name type="scientific">Leifsonia kafniensis</name>
    <dbReference type="NCBI Taxonomy" id="475957"/>
    <lineage>
        <taxon>Bacteria</taxon>
        <taxon>Bacillati</taxon>
        <taxon>Actinomycetota</taxon>
        <taxon>Actinomycetes</taxon>
        <taxon>Micrococcales</taxon>
        <taxon>Microbacteriaceae</taxon>
        <taxon>Leifsonia</taxon>
    </lineage>
</organism>
<name>A0ABP7KGC5_9MICO</name>
<reference evidence="4" key="1">
    <citation type="journal article" date="2019" name="Int. J. Syst. Evol. Microbiol.">
        <title>The Global Catalogue of Microorganisms (GCM) 10K type strain sequencing project: providing services to taxonomists for standard genome sequencing and annotation.</title>
        <authorList>
            <consortium name="The Broad Institute Genomics Platform"/>
            <consortium name="The Broad Institute Genome Sequencing Center for Infectious Disease"/>
            <person name="Wu L."/>
            <person name="Ma J."/>
        </authorList>
    </citation>
    <scope>NUCLEOTIDE SEQUENCE [LARGE SCALE GENOMIC DNA]</scope>
    <source>
        <strain evidence="4">JCM 17021</strain>
    </source>
</reference>
<dbReference type="InterPro" id="IPR016163">
    <property type="entry name" value="Ald_DH_C"/>
</dbReference>
<dbReference type="Gene3D" id="3.40.309.10">
    <property type="entry name" value="Aldehyde Dehydrogenase, Chain A, domain 2"/>
    <property type="match status" value="1"/>
</dbReference>
<protein>
    <submittedName>
        <fullName evidence="3">NAD-dependent succinate-semialdehyde dehydrogenase</fullName>
    </submittedName>
</protein>
<dbReference type="InterPro" id="IPR016160">
    <property type="entry name" value="Ald_DH_CS_CYS"/>
</dbReference>